<dbReference type="FunFam" id="1.25.40.10:FF:000989">
    <property type="entry name" value="Pentatricopeptide repeat-containing protein At1g31430"/>
    <property type="match status" value="1"/>
</dbReference>
<dbReference type="Pfam" id="PF01535">
    <property type="entry name" value="PPR"/>
    <property type="match status" value="4"/>
</dbReference>
<dbReference type="FunFam" id="1.25.40.10:FF:000427">
    <property type="entry name" value="Pentatricopeptide repeat-containing protein chloroplastic"/>
    <property type="match status" value="1"/>
</dbReference>
<feature type="repeat" description="PPR" evidence="2">
    <location>
        <begin position="91"/>
        <end position="125"/>
    </location>
</feature>
<evidence type="ECO:0000256" key="1">
    <source>
        <dbReference type="ARBA" id="ARBA00022737"/>
    </source>
</evidence>
<comment type="caution">
    <text evidence="3">The sequence shown here is derived from an EMBL/GenBank/DDBJ whole genome shotgun (WGS) entry which is preliminary data.</text>
</comment>
<gene>
    <name evidence="3" type="primary">PCMP-H12_3</name>
    <name evidence="3" type="ORF">CK203_003926</name>
</gene>
<dbReference type="InterPro" id="IPR002885">
    <property type="entry name" value="PPR_rpt"/>
</dbReference>
<dbReference type="AlphaFoldDB" id="A0A438KA82"/>
<dbReference type="PANTHER" id="PTHR47926:SF345">
    <property type="entry name" value="(WILD MALAYSIAN BANANA) HYPOTHETICAL PROTEIN"/>
    <property type="match status" value="1"/>
</dbReference>
<feature type="repeat" description="PPR" evidence="2">
    <location>
        <begin position="265"/>
        <end position="295"/>
    </location>
</feature>
<protein>
    <submittedName>
        <fullName evidence="3">Pentatricopeptide repeat-containing protein, chloroplastic</fullName>
    </submittedName>
</protein>
<dbReference type="Gramene" id="Vitis17g00017.t02">
    <property type="protein sequence ID" value="Vitis17g00017.t02.CDS"/>
    <property type="gene ID" value="Vitis17g00017"/>
</dbReference>
<keyword evidence="1" id="KW-0677">Repeat</keyword>
<feature type="repeat" description="PPR" evidence="2">
    <location>
        <begin position="296"/>
        <end position="330"/>
    </location>
</feature>
<dbReference type="Proteomes" id="UP000288805">
    <property type="component" value="Unassembled WGS sequence"/>
</dbReference>
<feature type="repeat" description="PPR" evidence="2">
    <location>
        <begin position="194"/>
        <end position="228"/>
    </location>
</feature>
<dbReference type="OrthoDB" id="185373at2759"/>
<organism evidence="3 4">
    <name type="scientific">Vitis vinifera</name>
    <name type="common">Grape</name>
    <dbReference type="NCBI Taxonomy" id="29760"/>
    <lineage>
        <taxon>Eukaryota</taxon>
        <taxon>Viridiplantae</taxon>
        <taxon>Streptophyta</taxon>
        <taxon>Embryophyta</taxon>
        <taxon>Tracheophyta</taxon>
        <taxon>Spermatophyta</taxon>
        <taxon>Magnoliopsida</taxon>
        <taxon>eudicotyledons</taxon>
        <taxon>Gunneridae</taxon>
        <taxon>Pentapetalae</taxon>
        <taxon>rosids</taxon>
        <taxon>Vitales</taxon>
        <taxon>Vitaceae</taxon>
        <taxon>Viteae</taxon>
        <taxon>Vitis</taxon>
    </lineage>
</organism>
<proteinExistence type="predicted"/>
<accession>A0A438KA82</accession>
<dbReference type="PROSITE" id="PS51375">
    <property type="entry name" value="PPR"/>
    <property type="match status" value="5"/>
</dbReference>
<dbReference type="Gene3D" id="1.25.40.10">
    <property type="entry name" value="Tetratricopeptide repeat domain"/>
    <property type="match status" value="4"/>
</dbReference>
<dbReference type="FunFam" id="1.25.40.10:FF:000031">
    <property type="entry name" value="Pentatricopeptide repeat-containing protein mitochondrial"/>
    <property type="match status" value="1"/>
</dbReference>
<evidence type="ECO:0000313" key="4">
    <source>
        <dbReference type="Proteomes" id="UP000288805"/>
    </source>
</evidence>
<dbReference type="GO" id="GO:0003723">
    <property type="term" value="F:RNA binding"/>
    <property type="evidence" value="ECO:0007669"/>
    <property type="project" value="InterPro"/>
</dbReference>
<dbReference type="GO" id="GO:0009451">
    <property type="term" value="P:RNA modification"/>
    <property type="evidence" value="ECO:0007669"/>
    <property type="project" value="InterPro"/>
</dbReference>
<sequence length="624" mass="69985">MLLLPSISISIPRRRPWGWAWGYRQSYHNFSLSLLQNLSHPRSFNQILSHAIASGVFRDPVVSSKLLYYSLSHDHDFAFSRTLFFQIHKPNVFSWNFMFRAYSRSSFPAETIALYNLMLRNGTLPDNYSFPFVLKACARLSLLHKGREIHSSTLKLGVHLDVFVQNALISAFSSCGAVEAARAVFDMLPALVRDVVSWNSMISGYLQSHRYELALKVFWELLGDGSLSPDEVTLVSALSVCGRLGLLDLGKKIHGLFTGSGFVLDVFVGSSLIDMYSKCGQIEDARKVFDRIPHRNTVCWTSMIAGYAQSDLFKEAIELFREMQIGGFAADAATIACVLSACGHWGALAQGRWIHLYCERNSIEMDLNARNALIGMYSKCGDIQKALEIFHGLTQPDIFSWSAVISGLAMNGESDKALHLFSQMEMISDIRPNEITFLGVLCACNHGGFVDKGLYYFNAMTQIYNLTPGIEHYGCMVDLLGRANLLVEAEKFIRTLPIQPDVVIWRSLLFACRNHGNIELAEFAAKQIEELEPRRCGARVLLSNVYASASRWGDVKRVRKDMATQRIKKQPGCSFVEIDGLVHELFVADRSHPEMGAIYETMISINKALQSKGFDPGILDHQEQ</sequence>
<dbReference type="InterPro" id="IPR011990">
    <property type="entry name" value="TPR-like_helical_dom_sf"/>
</dbReference>
<dbReference type="Pfam" id="PF20431">
    <property type="entry name" value="E_motif"/>
    <property type="match status" value="1"/>
</dbReference>
<dbReference type="NCBIfam" id="TIGR00756">
    <property type="entry name" value="PPR"/>
    <property type="match status" value="4"/>
</dbReference>
<dbReference type="PANTHER" id="PTHR47926">
    <property type="entry name" value="PENTATRICOPEPTIDE REPEAT-CONTAINING PROTEIN"/>
    <property type="match status" value="1"/>
</dbReference>
<name>A0A438KA82_VITVI</name>
<dbReference type="InterPro" id="IPR046960">
    <property type="entry name" value="PPR_At4g14850-like_plant"/>
</dbReference>
<reference evidence="3 4" key="1">
    <citation type="journal article" date="2018" name="PLoS Genet.">
        <title>Population sequencing reveals clonal diversity and ancestral inbreeding in the grapevine cultivar Chardonnay.</title>
        <authorList>
            <person name="Roach M.J."/>
            <person name="Johnson D.L."/>
            <person name="Bohlmann J."/>
            <person name="van Vuuren H.J."/>
            <person name="Jones S.J."/>
            <person name="Pretorius I.S."/>
            <person name="Schmidt S.A."/>
            <person name="Borneman A.R."/>
        </authorList>
    </citation>
    <scope>NUCLEOTIDE SEQUENCE [LARGE SCALE GENOMIC DNA]</scope>
    <source>
        <strain evidence="4">cv. Chardonnay</strain>
        <tissue evidence="3">Leaf</tissue>
    </source>
</reference>
<dbReference type="EMBL" id="QGNW01000012">
    <property type="protein sequence ID" value="RVX18111.1"/>
    <property type="molecule type" value="Genomic_DNA"/>
</dbReference>
<evidence type="ECO:0000256" key="2">
    <source>
        <dbReference type="PROSITE-ProRule" id="PRU00708"/>
    </source>
</evidence>
<dbReference type="Pfam" id="PF13041">
    <property type="entry name" value="PPR_2"/>
    <property type="match status" value="3"/>
</dbReference>
<feature type="repeat" description="PPR" evidence="2">
    <location>
        <begin position="397"/>
        <end position="427"/>
    </location>
</feature>
<dbReference type="InterPro" id="IPR046848">
    <property type="entry name" value="E_motif"/>
</dbReference>
<evidence type="ECO:0000313" key="3">
    <source>
        <dbReference type="EMBL" id="RVX18111.1"/>
    </source>
</evidence>